<keyword evidence="2" id="KW-0597">Phosphoprotein</keyword>
<dbReference type="GO" id="GO:0031177">
    <property type="term" value="F:phosphopantetheine binding"/>
    <property type="evidence" value="ECO:0007669"/>
    <property type="project" value="InterPro"/>
</dbReference>
<dbReference type="Gene3D" id="3.40.50.1820">
    <property type="entry name" value="alpha/beta hydrolase"/>
    <property type="match status" value="1"/>
</dbReference>
<feature type="domain" description="PKS/mFAS DH" evidence="9">
    <location>
        <begin position="1295"/>
        <end position="1603"/>
    </location>
</feature>
<dbReference type="InterPro" id="IPR001031">
    <property type="entry name" value="Thioesterase"/>
</dbReference>
<feature type="compositionally biased region" description="Low complexity" evidence="6">
    <location>
        <begin position="1608"/>
        <end position="1629"/>
    </location>
</feature>
<dbReference type="InterPro" id="IPR014030">
    <property type="entry name" value="Ketoacyl_synth_N"/>
</dbReference>
<dbReference type="PANTHER" id="PTHR43775">
    <property type="entry name" value="FATTY ACID SYNTHASE"/>
    <property type="match status" value="1"/>
</dbReference>
<dbReference type="Pfam" id="PF22621">
    <property type="entry name" value="CurL-like_PKS_C"/>
    <property type="match status" value="1"/>
</dbReference>
<dbReference type="InterPro" id="IPR016039">
    <property type="entry name" value="Thiolase-like"/>
</dbReference>
<dbReference type="InterPro" id="IPR009081">
    <property type="entry name" value="PP-bd_ACP"/>
</dbReference>
<dbReference type="Proteomes" id="UP000094569">
    <property type="component" value="Unassembled WGS sequence"/>
</dbReference>
<dbReference type="Pfam" id="PF00698">
    <property type="entry name" value="Acyl_transf_1"/>
    <property type="match status" value="1"/>
</dbReference>
<dbReference type="STRING" id="573508.A0A1E3B5G1"/>
<dbReference type="GO" id="GO:0004315">
    <property type="term" value="F:3-oxoacyl-[acyl-carrier-protein] synthase activity"/>
    <property type="evidence" value="ECO:0007669"/>
    <property type="project" value="InterPro"/>
</dbReference>
<dbReference type="PROSITE" id="PS52019">
    <property type="entry name" value="PKS_MFAS_DH"/>
    <property type="match status" value="1"/>
</dbReference>
<dbReference type="InterPro" id="IPR032088">
    <property type="entry name" value="SAT"/>
</dbReference>
<dbReference type="InterPro" id="IPR050091">
    <property type="entry name" value="PKS_NRPS_Biosynth_Enz"/>
</dbReference>
<dbReference type="SUPFAM" id="SSF52151">
    <property type="entry name" value="FabD/lysophospholipase-like"/>
    <property type="match status" value="1"/>
</dbReference>
<feature type="region of interest" description="N-terminal hotdog fold" evidence="5">
    <location>
        <begin position="1295"/>
        <end position="1428"/>
    </location>
</feature>
<feature type="region of interest" description="C-terminal hotdog fold" evidence="5">
    <location>
        <begin position="1455"/>
        <end position="1603"/>
    </location>
</feature>
<dbReference type="SMR" id="A0A1E3B5G1"/>
<accession>A0A1E3B5G1</accession>
<dbReference type="PROSITE" id="PS52004">
    <property type="entry name" value="KS3_2"/>
    <property type="match status" value="1"/>
</dbReference>
<keyword evidence="4" id="KW-0677">Repeat</keyword>
<dbReference type="PROSITE" id="PS00606">
    <property type="entry name" value="KS3_1"/>
    <property type="match status" value="1"/>
</dbReference>
<evidence type="ECO:0000256" key="4">
    <source>
        <dbReference type="ARBA" id="ARBA00022737"/>
    </source>
</evidence>
<evidence type="ECO:0000259" key="9">
    <source>
        <dbReference type="PROSITE" id="PS52019"/>
    </source>
</evidence>
<evidence type="ECO:0000256" key="6">
    <source>
        <dbReference type="SAM" id="MobiDB-lite"/>
    </source>
</evidence>
<dbReference type="InterPro" id="IPR006162">
    <property type="entry name" value="Ppantetheine_attach_site"/>
</dbReference>
<dbReference type="SUPFAM" id="SSF55048">
    <property type="entry name" value="Probable ACP-binding domain of malonyl-CoA ACP transacylase"/>
    <property type="match status" value="1"/>
</dbReference>
<dbReference type="FunFam" id="3.10.129.110:FF:000001">
    <property type="entry name" value="Sterigmatocystin biosynthesis polyketide synthase"/>
    <property type="match status" value="1"/>
</dbReference>
<dbReference type="GO" id="GO:0004312">
    <property type="term" value="F:fatty acid synthase activity"/>
    <property type="evidence" value="ECO:0007669"/>
    <property type="project" value="TreeGrafter"/>
</dbReference>
<dbReference type="Pfam" id="PF02801">
    <property type="entry name" value="Ketoacyl-synt_C"/>
    <property type="match status" value="1"/>
</dbReference>
<dbReference type="PROSITE" id="PS50075">
    <property type="entry name" value="CARRIER"/>
    <property type="match status" value="2"/>
</dbReference>
<dbReference type="Pfam" id="PF00550">
    <property type="entry name" value="PP-binding"/>
    <property type="match status" value="2"/>
</dbReference>
<dbReference type="InterPro" id="IPR020841">
    <property type="entry name" value="PKS_Beta-ketoAc_synthase_dom"/>
</dbReference>
<dbReference type="Pfam" id="PF00975">
    <property type="entry name" value="Thioesterase"/>
    <property type="match status" value="1"/>
</dbReference>
<sequence length="2117" mass="231841">MAPSEVFIFGDQTVAFEPTLHRLLYIKDDVLLSDFFDRVGFQLRRYVSSLPAHQQAWFPLFTTLLDLFAQHEKVYSVPALKFALLCATEIGQFIRHLVQTTRPYPVAASTYLVGACTGSFPAAAISTSQTLSELLPAAVEAVLVSLKLGLHSLIVRHDIEASVPGQPKSWSALVDVEVTEAADKIAAYNADKASSLLLILTLSVSHSSVTISGPPRLLGPFLSPGGWRHSFLPIELPYHAPHLFQSSDLGDVVGEFHDQSLQGYKQRTKIVSIASGNVLDSYSFKALLREAALGALTKPMCWDSVVSSLTSNMQQHEVTDCTIYQVSSMSGPFISSRLSETLDVKVNTIDSIRKEALPDTGFNTTGKFSQSNIAIIGYSGRYPDSASNEEFWDLILAGRDVHRTIPEDRFDWEAHYDPTDKRKNTSRVKYGCFIKEPGVFDAPFFNMSPRESENADPAQRLTITSAYEAIEMAGLVPNTTPSTQQDRIGVFYGMTSDDWREVHSGQDVDTYYIPGGNRAFLPGRISYFFRFCGPSLCIDTACSSSLAAIETACTYLWRGEVDTALAGGVNILTSPDSFSGLDRGHFLTTKGNCNAFDDEADGYCRADGVGTVILKRFEDAIADNDIIHGVIRGALTNHCGRTDSITRPFDGDQASLFNNVMRSTGVDPLDVTYVEMHGTGTQAGDAAEMKSVLSVFGPNQQKRRKNPLHLGTVKANIGHAESASGVSSLVKVLMMMKHNTIPPHCGIKTRINHTYPTNLAEMNVHIPFKPVPWSREEMPREKRIAFLNNFSAAGGNTALLLEDAPPFRGPQPTKRDRRAGLPVTVTAKNNKSLRMNIEGLVAYLKENPEASLSSLSYTTTARRIHHGYRIIVTGSDVKSIRNGLQSTIPGIDNHKPIPTAAKIPKITMVFTGQGTAYQGIGKQLFDCVPSFKVDVLRFNNIVEQQGFPSFLALVTDAADSAEDTPPIVTQFGLVCIQMALYGLWKRLGVSPVATVGHSLGEYPALYAAGVLTAAEVIYLVGTRARLLSERAVLGAYGMLAVKQSTDIILPELTGTACTMACLNQPLSNVISGPTEQLTQLKSRLADKGVDSIPLEIPYAFHSTQVDPILEDFRKAADGVRFNAPSVPYFSPLLGKVIPAGDTESLNASYFVSACREPVNFQAAIAAASSGGLVQANTLWLEIGSHPACSSMIKGVLGCESLTLASLRKNTDAWLALTTGLETLYSHGIDIDWYEYHKGPSDVPQPEMLLLPRYAWNLKNYWIPYRNNFCLSKGDLVQDVKVEGSYVPRYLSPSVQKVVEEDHNSEISTILAESDIHDERLAAIFEGHVVNNALICPSSLYAEVALTITKYMMRKVDKDTEATGLDVSDMTAPNPLVSRLDTEPQLYRVSASADWHNSLISFQIFSVNDQGKKTVVHANFVVRLTPKQAWLDEFKRNGYLIQSRIASLHASADGGTGSANKLKRRIVYQLFSAIVNYGDSFQGMQEVILDSEKHEATARISFQVDENGFTFNPCWIDSLGHIAGFIMNSSDASPFKTGVFINTGWEHMRCAFDFVKGKEYEVHNRMQLQTGNTYIGDTYILEDQNVVAVYEGVRFQGVPRHVLDRLPHQRTSPQTPQQVPVQKKQTPRPVLKQVPKNTTAGPSIGTRVMAIIAREAGVDLAEMGPHDDFVNHGIDSLLSLTICGKVRDELGVDVPSTLFLDYPTPKELIAFFGPADEGELSTLDTPTESQSSNDDSGYKTDSTDTETDDSVIDVIRTTIANETGVLVSDLTPTTPFNELGIDSLLSLTISGKLAESLKIGLSTGILMENDNLEALSKSLGLSQTPNPKPKPKKQQAQAVAPVQSQEPSQKPESGPHATSNLLWGNPQTAEKIIFFFPAGSGSSSSYASLPKLESGTAAYGLNCPWMKTPWDMPSTLAQMVSKYVEKIRRLQPVGPYYLGGWSAGGICAYEAAQQLARAGQATEGLILIDSPNPVGLTNPPRRLADFFQSLGLYGSKNKRAPPIWVRPHFDAFIRMLDDYQVQAWDEGWTVPAPQTHLVYARDGVCNKPDMPRPEMGPDAPREMVWLVNNRTDFSGEGWASLVGQEIRITVLSDVNHFSIIAPGPHMVDVARFIQRAVL</sequence>
<dbReference type="Gene3D" id="3.40.47.10">
    <property type="match status" value="1"/>
</dbReference>
<feature type="region of interest" description="Disordered" evidence="6">
    <location>
        <begin position="1818"/>
        <end position="1860"/>
    </location>
</feature>
<dbReference type="Pfam" id="PF16073">
    <property type="entry name" value="SAT"/>
    <property type="match status" value="1"/>
</dbReference>
<dbReference type="SMART" id="SM00823">
    <property type="entry name" value="PKS_PP"/>
    <property type="match status" value="2"/>
</dbReference>
<dbReference type="InterPro" id="IPR001227">
    <property type="entry name" value="Ac_transferase_dom_sf"/>
</dbReference>
<feature type="active site" description="Proton acceptor; for dehydratase activity" evidence="5">
    <location>
        <position position="1327"/>
    </location>
</feature>
<evidence type="ECO:0000259" key="7">
    <source>
        <dbReference type="PROSITE" id="PS50075"/>
    </source>
</evidence>
<dbReference type="InterPro" id="IPR014031">
    <property type="entry name" value="Ketoacyl_synth_C"/>
</dbReference>
<feature type="compositionally biased region" description="Low complexity" evidence="6">
    <location>
        <begin position="1833"/>
        <end position="1842"/>
    </location>
</feature>
<dbReference type="OrthoDB" id="329835at2759"/>
<feature type="compositionally biased region" description="Polar residues" evidence="6">
    <location>
        <begin position="1721"/>
        <end position="1734"/>
    </location>
</feature>
<dbReference type="InterPro" id="IPR030918">
    <property type="entry name" value="PT_fungal_PKS"/>
</dbReference>
<dbReference type="PROSITE" id="PS00012">
    <property type="entry name" value="PHOSPHOPANTETHEINE"/>
    <property type="match status" value="1"/>
</dbReference>
<feature type="domain" description="Carrier" evidence="7">
    <location>
        <begin position="1641"/>
        <end position="1715"/>
    </location>
</feature>
<dbReference type="Gene3D" id="3.10.129.110">
    <property type="entry name" value="Polyketide synthase dehydratase"/>
    <property type="match status" value="1"/>
</dbReference>
<keyword evidence="11" id="KW-1185">Reference proteome</keyword>
<protein>
    <recommendedName>
        <fullName evidence="12">Conidial yellow pigment biosynthesis polyketide synthase</fullName>
    </recommendedName>
</protein>
<dbReference type="Pfam" id="PF14765">
    <property type="entry name" value="PS-DH"/>
    <property type="match status" value="1"/>
</dbReference>
<dbReference type="Gene3D" id="3.30.70.3290">
    <property type="match status" value="1"/>
</dbReference>
<dbReference type="SUPFAM" id="SSF53901">
    <property type="entry name" value="Thiolase-like"/>
    <property type="match status" value="1"/>
</dbReference>
<dbReference type="NCBIfam" id="TIGR04532">
    <property type="entry name" value="PT_fungal_PKS"/>
    <property type="match status" value="1"/>
</dbReference>
<dbReference type="GO" id="GO:0006633">
    <property type="term" value="P:fatty acid biosynthetic process"/>
    <property type="evidence" value="ECO:0007669"/>
    <property type="project" value="InterPro"/>
</dbReference>
<evidence type="ECO:0000256" key="5">
    <source>
        <dbReference type="PROSITE-ProRule" id="PRU01363"/>
    </source>
</evidence>
<dbReference type="SMART" id="SM00827">
    <property type="entry name" value="PKS_AT"/>
    <property type="match status" value="1"/>
</dbReference>
<dbReference type="SUPFAM" id="SSF53474">
    <property type="entry name" value="alpha/beta-Hydrolases"/>
    <property type="match status" value="1"/>
</dbReference>
<reference evidence="10 11" key="1">
    <citation type="journal article" date="2016" name="BMC Genomics">
        <title>Comparative genomic and transcriptomic analyses of the Fuzhuan brick tea-fermentation fungus Aspergillus cristatus.</title>
        <authorList>
            <person name="Ge Y."/>
            <person name="Wang Y."/>
            <person name="Liu Y."/>
            <person name="Tan Y."/>
            <person name="Ren X."/>
            <person name="Zhang X."/>
            <person name="Hyde K.D."/>
            <person name="Liu Y."/>
            <person name="Liu Z."/>
        </authorList>
    </citation>
    <scope>NUCLEOTIDE SEQUENCE [LARGE SCALE GENOMIC DNA]</scope>
    <source>
        <strain evidence="10 11">GZAAS20.1005</strain>
    </source>
</reference>
<dbReference type="InterPro" id="IPR049551">
    <property type="entry name" value="PKS_DH_C"/>
</dbReference>
<dbReference type="CDD" id="cd00833">
    <property type="entry name" value="PKS"/>
    <property type="match status" value="1"/>
</dbReference>
<proteinExistence type="predicted"/>
<dbReference type="InterPro" id="IPR018201">
    <property type="entry name" value="Ketoacyl_synth_AS"/>
</dbReference>
<dbReference type="InterPro" id="IPR020806">
    <property type="entry name" value="PKS_PP-bd"/>
</dbReference>
<comment type="caution">
    <text evidence="10">The sequence shown here is derived from an EMBL/GenBank/DDBJ whole genome shotgun (WGS) entry which is preliminary data.</text>
</comment>
<evidence type="ECO:0008006" key="12">
    <source>
        <dbReference type="Google" id="ProtNLM"/>
    </source>
</evidence>
<dbReference type="PANTHER" id="PTHR43775:SF45">
    <property type="entry name" value="CONIDIAL PIGMENT POLYKETIDE SYNTHASE ALB1"/>
    <property type="match status" value="1"/>
</dbReference>
<dbReference type="SUPFAM" id="SSF47336">
    <property type="entry name" value="ACP-like"/>
    <property type="match status" value="2"/>
</dbReference>
<dbReference type="EMBL" id="JXNT01000013">
    <property type="protein sequence ID" value="ODM16041.1"/>
    <property type="molecule type" value="Genomic_DNA"/>
</dbReference>
<dbReference type="Gene3D" id="3.40.366.10">
    <property type="entry name" value="Malonyl-Coenzyme A Acyl Carrier Protein, domain 2"/>
    <property type="match status" value="2"/>
</dbReference>
<dbReference type="GO" id="GO:0044550">
    <property type="term" value="P:secondary metabolite biosynthetic process"/>
    <property type="evidence" value="ECO:0007669"/>
    <property type="project" value="TreeGrafter"/>
</dbReference>
<organism evidence="10 11">
    <name type="scientific">Aspergillus cristatus</name>
    <name type="common">Chinese Fuzhuan brick tea-fermentation fungus</name>
    <name type="synonym">Eurotium cristatum</name>
    <dbReference type="NCBI Taxonomy" id="573508"/>
    <lineage>
        <taxon>Eukaryota</taxon>
        <taxon>Fungi</taxon>
        <taxon>Dikarya</taxon>
        <taxon>Ascomycota</taxon>
        <taxon>Pezizomycotina</taxon>
        <taxon>Eurotiomycetes</taxon>
        <taxon>Eurotiomycetidae</taxon>
        <taxon>Eurotiales</taxon>
        <taxon>Aspergillaceae</taxon>
        <taxon>Aspergillus</taxon>
        <taxon>Aspergillus subgen. Aspergillus</taxon>
    </lineage>
</organism>
<feature type="active site" description="Proton donor; for dehydratase activity" evidence="5">
    <location>
        <position position="1516"/>
    </location>
</feature>
<dbReference type="InterPro" id="IPR016036">
    <property type="entry name" value="Malonyl_transacylase_ACP-bd"/>
</dbReference>
<name>A0A1E3B5G1_ASPCR</name>
<dbReference type="InterPro" id="IPR042104">
    <property type="entry name" value="PKS_dehydratase_sf"/>
</dbReference>
<dbReference type="VEuPathDB" id="FungiDB:SI65_08475"/>
<feature type="domain" description="Ketosynthase family 3 (KS3)" evidence="8">
    <location>
        <begin position="370"/>
        <end position="803"/>
    </location>
</feature>
<keyword evidence="3" id="KW-0808">Transferase</keyword>
<dbReference type="Gene3D" id="1.10.1200.10">
    <property type="entry name" value="ACP-like"/>
    <property type="match status" value="2"/>
</dbReference>
<evidence type="ECO:0000256" key="1">
    <source>
        <dbReference type="ARBA" id="ARBA00022450"/>
    </source>
</evidence>
<dbReference type="FunFam" id="3.40.50.1820:FF:000116">
    <property type="entry name" value="Sterigmatocystin biosynthesis polyketide synthase"/>
    <property type="match status" value="1"/>
</dbReference>
<dbReference type="InterPro" id="IPR029058">
    <property type="entry name" value="AB_hydrolase_fold"/>
</dbReference>
<evidence type="ECO:0000256" key="2">
    <source>
        <dbReference type="ARBA" id="ARBA00022553"/>
    </source>
</evidence>
<evidence type="ECO:0000313" key="10">
    <source>
        <dbReference type="EMBL" id="ODM16041.1"/>
    </source>
</evidence>
<feature type="region of interest" description="Disordered" evidence="6">
    <location>
        <begin position="1718"/>
        <end position="1745"/>
    </location>
</feature>
<keyword evidence="1" id="KW-0596">Phosphopantetheine</keyword>
<feature type="compositionally biased region" description="Polar residues" evidence="6">
    <location>
        <begin position="1843"/>
        <end position="1860"/>
    </location>
</feature>
<dbReference type="InterPro" id="IPR049900">
    <property type="entry name" value="PKS_mFAS_DH"/>
</dbReference>
<dbReference type="Pfam" id="PF00109">
    <property type="entry name" value="ketoacyl-synt"/>
    <property type="match status" value="1"/>
</dbReference>
<evidence type="ECO:0000259" key="8">
    <source>
        <dbReference type="PROSITE" id="PS52004"/>
    </source>
</evidence>
<dbReference type="SMART" id="SM00825">
    <property type="entry name" value="PKS_KS"/>
    <property type="match status" value="1"/>
</dbReference>
<dbReference type="InterPro" id="IPR036736">
    <property type="entry name" value="ACP-like_sf"/>
</dbReference>
<gene>
    <name evidence="10" type="ORF">SI65_08475</name>
</gene>
<dbReference type="InterPro" id="IPR014043">
    <property type="entry name" value="Acyl_transferase_dom"/>
</dbReference>
<evidence type="ECO:0000256" key="3">
    <source>
        <dbReference type="ARBA" id="ARBA00022679"/>
    </source>
</evidence>
<dbReference type="InterPro" id="IPR016035">
    <property type="entry name" value="Acyl_Trfase/lysoPLipase"/>
</dbReference>
<feature type="region of interest" description="Disordered" evidence="6">
    <location>
        <begin position="1605"/>
        <end position="1638"/>
    </location>
</feature>
<feature type="domain" description="Carrier" evidence="7">
    <location>
        <begin position="1745"/>
        <end position="1822"/>
    </location>
</feature>
<evidence type="ECO:0000313" key="11">
    <source>
        <dbReference type="Proteomes" id="UP000094569"/>
    </source>
</evidence>